<dbReference type="EMBL" id="GEBQ01000745">
    <property type="protein sequence ID" value="JAT39232.1"/>
    <property type="molecule type" value="Transcribed_RNA"/>
</dbReference>
<proteinExistence type="predicted"/>
<accession>A0A1B6MTG0</accession>
<feature type="non-terminal residue" evidence="1">
    <location>
        <position position="182"/>
    </location>
</feature>
<reference evidence="1" key="1">
    <citation type="submission" date="2015-11" db="EMBL/GenBank/DDBJ databases">
        <title>De novo transcriptome assembly of four potential Pierce s Disease insect vectors from Arizona vineyards.</title>
        <authorList>
            <person name="Tassone E.E."/>
        </authorList>
    </citation>
    <scope>NUCLEOTIDE SEQUENCE</scope>
</reference>
<organism evidence="1">
    <name type="scientific">Graphocephala atropunctata</name>
    <dbReference type="NCBI Taxonomy" id="36148"/>
    <lineage>
        <taxon>Eukaryota</taxon>
        <taxon>Metazoa</taxon>
        <taxon>Ecdysozoa</taxon>
        <taxon>Arthropoda</taxon>
        <taxon>Hexapoda</taxon>
        <taxon>Insecta</taxon>
        <taxon>Pterygota</taxon>
        <taxon>Neoptera</taxon>
        <taxon>Paraneoptera</taxon>
        <taxon>Hemiptera</taxon>
        <taxon>Auchenorrhyncha</taxon>
        <taxon>Membracoidea</taxon>
        <taxon>Cicadellidae</taxon>
        <taxon>Cicadellinae</taxon>
        <taxon>Cicadellini</taxon>
        <taxon>Graphocephala</taxon>
    </lineage>
</organism>
<feature type="non-terminal residue" evidence="1">
    <location>
        <position position="1"/>
    </location>
</feature>
<gene>
    <name evidence="1" type="ORF">g.53032</name>
</gene>
<protein>
    <submittedName>
        <fullName evidence="1">Uncharacterized protein</fullName>
    </submittedName>
</protein>
<evidence type="ECO:0000313" key="1">
    <source>
        <dbReference type="EMBL" id="JAT39232.1"/>
    </source>
</evidence>
<sequence length="182" mass="20652">TRWSTLTLPLLCRMPSYHEVYVITILVIACVSATEDLCTNQWEVDVDGVASSELTVHHSSTFVPGRFTHLVWHWHRHPKLSGTLWLSQHQHRGKFDGGFVAQTRSLFDLPASFTWTLVNGSLSVTTHGDPDQLSYYPPWSVSICDEMLVWGVTADKDLYIILDKINKTRSLDEAWAVDARAK</sequence>
<name>A0A1B6MTG0_9HEMI</name>
<dbReference type="AlphaFoldDB" id="A0A1B6MTG0"/>